<dbReference type="InterPro" id="IPR004843">
    <property type="entry name" value="Calcineurin-like_PHP"/>
</dbReference>
<dbReference type="Gene3D" id="3.60.21.10">
    <property type="match status" value="1"/>
</dbReference>
<evidence type="ECO:0000313" key="2">
    <source>
        <dbReference type="EMBL" id="QWY76954.1"/>
    </source>
</evidence>
<feature type="domain" description="Calcineurin-like phosphoesterase" evidence="1">
    <location>
        <begin position="2"/>
        <end position="211"/>
    </location>
</feature>
<accession>A0A9E6MWB8</accession>
<dbReference type="Proteomes" id="UP000683551">
    <property type="component" value="Chromosome"/>
</dbReference>
<dbReference type="InterPro" id="IPR029052">
    <property type="entry name" value="Metallo-depent_PP-like"/>
</dbReference>
<reference evidence="2" key="1">
    <citation type="submission" date="2021-02" db="EMBL/GenBank/DDBJ databases">
        <title>Comparative genomics of Ferrovum myxofaciens strains, predominant extremophile bacteria forming large biofilm stalactites in acid mine ecosystems.</title>
        <authorList>
            <person name="Burkartova K."/>
            <person name="Ridl J."/>
            <person name="Pajer P."/>
            <person name="Falteisek L."/>
        </authorList>
    </citation>
    <scope>NUCLEOTIDE SEQUENCE</scope>
    <source>
        <strain evidence="2">MI1III</strain>
    </source>
</reference>
<sequence length="247" mass="27576">MIFFCGDNHSHFGHIIEAVHQHRPDAIVLLGDIEAQRPLEQELAQIMDLTAVWWIPGNHDTDSQANHDNLFSSALADRNLHGRVVEIAGLKVAGLGGVFRGEIWYPDSQGAQVHYESYPDYQTNSEPGRIHAAAQHRAIRRGEMSEVKARGKLLTHRSSIFYADWLELHGQRADILVTHEAPSCHPNGFKALDELARALHVKASFHGHHHDRLNYQPHWDTLGFQAHGVGFCGITDQYGGMVVAGKV</sequence>
<dbReference type="Pfam" id="PF00149">
    <property type="entry name" value="Metallophos"/>
    <property type="match status" value="1"/>
</dbReference>
<dbReference type="SUPFAM" id="SSF56300">
    <property type="entry name" value="Metallo-dependent phosphatases"/>
    <property type="match status" value="1"/>
</dbReference>
<dbReference type="RefSeq" id="WP_273144119.1">
    <property type="nucleotide sequence ID" value="NZ_CP053675.1"/>
</dbReference>
<evidence type="ECO:0000313" key="3">
    <source>
        <dbReference type="Proteomes" id="UP000683551"/>
    </source>
</evidence>
<dbReference type="GO" id="GO:0016787">
    <property type="term" value="F:hydrolase activity"/>
    <property type="evidence" value="ECO:0007669"/>
    <property type="project" value="InterPro"/>
</dbReference>
<name>A0A9E6MWB8_9PROT</name>
<proteinExistence type="predicted"/>
<dbReference type="EMBL" id="CP071137">
    <property type="protein sequence ID" value="QWY76954.1"/>
    <property type="molecule type" value="Genomic_DNA"/>
</dbReference>
<organism evidence="2 3">
    <name type="scientific">Ferrovum myxofaciens</name>
    <dbReference type="NCBI Taxonomy" id="416213"/>
    <lineage>
        <taxon>Bacteria</taxon>
        <taxon>Pseudomonadati</taxon>
        <taxon>Pseudomonadota</taxon>
        <taxon>Betaproteobacteria</taxon>
        <taxon>Ferrovales</taxon>
        <taxon>Ferrovaceae</taxon>
        <taxon>Ferrovum</taxon>
    </lineage>
</organism>
<protein>
    <submittedName>
        <fullName evidence="2">Metallophosphoesterase</fullName>
    </submittedName>
</protein>
<evidence type="ECO:0000259" key="1">
    <source>
        <dbReference type="Pfam" id="PF00149"/>
    </source>
</evidence>
<dbReference type="AlphaFoldDB" id="A0A9E6MWB8"/>
<gene>
    <name evidence="2" type="ORF">JZL65_10765</name>
</gene>